<keyword evidence="2" id="KW-1185">Reference proteome</keyword>
<protein>
    <submittedName>
        <fullName evidence="1">Uncharacterized protein</fullName>
    </submittedName>
</protein>
<name>A0A7N0TJY0_KALFE</name>
<evidence type="ECO:0000313" key="2">
    <source>
        <dbReference type="Proteomes" id="UP000594263"/>
    </source>
</evidence>
<dbReference type="Gramene" id="Kaladp0039s0180.1.v1.1">
    <property type="protein sequence ID" value="Kaladp0039s0180.1.v1.1"/>
    <property type="gene ID" value="Kaladp0039s0180.v1.1"/>
</dbReference>
<organism evidence="1 2">
    <name type="scientific">Kalanchoe fedtschenkoi</name>
    <name type="common">Lavender scallops</name>
    <name type="synonym">South American air plant</name>
    <dbReference type="NCBI Taxonomy" id="63787"/>
    <lineage>
        <taxon>Eukaryota</taxon>
        <taxon>Viridiplantae</taxon>
        <taxon>Streptophyta</taxon>
        <taxon>Embryophyta</taxon>
        <taxon>Tracheophyta</taxon>
        <taxon>Spermatophyta</taxon>
        <taxon>Magnoliopsida</taxon>
        <taxon>eudicotyledons</taxon>
        <taxon>Gunneridae</taxon>
        <taxon>Pentapetalae</taxon>
        <taxon>Saxifragales</taxon>
        <taxon>Crassulaceae</taxon>
        <taxon>Kalanchoe</taxon>
    </lineage>
</organism>
<dbReference type="Proteomes" id="UP000594263">
    <property type="component" value="Unplaced"/>
</dbReference>
<accession>A0A7N0TJY0</accession>
<dbReference type="EnsemblPlants" id="Kaladp0039s0180.1.v1.1">
    <property type="protein sequence ID" value="Kaladp0039s0180.1.v1.1"/>
    <property type="gene ID" value="Kaladp0039s0180.v1.1"/>
</dbReference>
<sequence length="60" mass="6889">MNADVSVDRNLCVAILRWSINYGRVIQDVILSDQDLGMQVFRTQVAFLISFRAVWTSSLR</sequence>
<dbReference type="AlphaFoldDB" id="A0A7N0TJY0"/>
<reference evidence="1" key="1">
    <citation type="submission" date="2021-01" db="UniProtKB">
        <authorList>
            <consortium name="EnsemblPlants"/>
        </authorList>
    </citation>
    <scope>IDENTIFICATION</scope>
</reference>
<proteinExistence type="predicted"/>
<evidence type="ECO:0000313" key="1">
    <source>
        <dbReference type="EnsemblPlants" id="Kaladp0039s0180.1.v1.1"/>
    </source>
</evidence>